<protein>
    <submittedName>
        <fullName evidence="1">Uncharacterized protein</fullName>
    </submittedName>
</protein>
<organism evidence="1 2">
    <name type="scientific">Cricetulus griseus</name>
    <name type="common">Chinese hamster</name>
    <name type="synonym">Cricetulus barabensis griseus</name>
    <dbReference type="NCBI Taxonomy" id="10029"/>
    <lineage>
        <taxon>Eukaryota</taxon>
        <taxon>Metazoa</taxon>
        <taxon>Chordata</taxon>
        <taxon>Craniata</taxon>
        <taxon>Vertebrata</taxon>
        <taxon>Euteleostomi</taxon>
        <taxon>Mammalia</taxon>
        <taxon>Eutheria</taxon>
        <taxon>Euarchontoglires</taxon>
        <taxon>Glires</taxon>
        <taxon>Rodentia</taxon>
        <taxon>Myomorpha</taxon>
        <taxon>Muroidea</taxon>
        <taxon>Cricetidae</taxon>
        <taxon>Cricetinae</taxon>
        <taxon>Cricetulus</taxon>
    </lineage>
</organism>
<dbReference type="InParanoid" id="G3GV89"/>
<evidence type="ECO:0000313" key="2">
    <source>
        <dbReference type="Proteomes" id="UP000001075"/>
    </source>
</evidence>
<dbReference type="EMBL" id="JH000038">
    <property type="protein sequence ID" value="EGV94467.1"/>
    <property type="molecule type" value="Genomic_DNA"/>
</dbReference>
<dbReference type="AlphaFoldDB" id="G3GV89"/>
<reference evidence="2" key="1">
    <citation type="journal article" date="2011" name="Nat. Biotechnol.">
        <title>The genomic sequence of the Chinese hamster ovary (CHO)-K1 cell line.</title>
        <authorList>
            <person name="Xu X."/>
            <person name="Nagarajan H."/>
            <person name="Lewis N.E."/>
            <person name="Pan S."/>
            <person name="Cai Z."/>
            <person name="Liu X."/>
            <person name="Chen W."/>
            <person name="Xie M."/>
            <person name="Wang W."/>
            <person name="Hammond S."/>
            <person name="Andersen M.R."/>
            <person name="Neff N."/>
            <person name="Passarelli B."/>
            <person name="Koh W."/>
            <person name="Fan H.C."/>
            <person name="Wang J."/>
            <person name="Gui Y."/>
            <person name="Lee K.H."/>
            <person name="Betenbaugh M.J."/>
            <person name="Quake S.R."/>
            <person name="Famili I."/>
            <person name="Palsson B.O."/>
            <person name="Wang J."/>
        </authorList>
    </citation>
    <scope>NUCLEOTIDE SEQUENCE [LARGE SCALE GENOMIC DNA]</scope>
    <source>
        <strain evidence="2">CHO K1 cell line</strain>
    </source>
</reference>
<gene>
    <name evidence="1" type="ORF">I79_001620</name>
</gene>
<accession>G3GV89</accession>
<sequence>MATQLQRSSGLRPHPISFLGFGGDLRCLHPSGAPAGRTDLNVVFWETNPQVPGSFRKLTVSLSQITFS</sequence>
<dbReference type="Proteomes" id="UP000001075">
    <property type="component" value="Unassembled WGS sequence"/>
</dbReference>
<evidence type="ECO:0000313" key="1">
    <source>
        <dbReference type="EMBL" id="EGV94467.1"/>
    </source>
</evidence>
<name>G3GV89_CRIGR</name>
<proteinExistence type="predicted"/>